<gene>
    <name evidence="1" type="ORF">P171DRAFT_163268</name>
</gene>
<sequence>MVHAMVHAMVAFQNLDGVRGVELHCSTTVQAVSTAHLVRPSETTRILPEYPVERDAIYLTGSMSMLMYSCRLAQRCVVAAILPAFQSNLTACKRYPAFQVHVYTYKRAPLGRNTPVAGAAFPASMFCLHCTAQTAVVPPSGSGIHRWVFRRASLSCHGSRFPRA</sequence>
<organism evidence="1 2">
    <name type="scientific">Karstenula rhodostoma CBS 690.94</name>
    <dbReference type="NCBI Taxonomy" id="1392251"/>
    <lineage>
        <taxon>Eukaryota</taxon>
        <taxon>Fungi</taxon>
        <taxon>Dikarya</taxon>
        <taxon>Ascomycota</taxon>
        <taxon>Pezizomycotina</taxon>
        <taxon>Dothideomycetes</taxon>
        <taxon>Pleosporomycetidae</taxon>
        <taxon>Pleosporales</taxon>
        <taxon>Massarineae</taxon>
        <taxon>Didymosphaeriaceae</taxon>
        <taxon>Karstenula</taxon>
    </lineage>
</organism>
<accession>A0A9P4U6A0</accession>
<dbReference type="Proteomes" id="UP000799764">
    <property type="component" value="Unassembled WGS sequence"/>
</dbReference>
<keyword evidence="2" id="KW-1185">Reference proteome</keyword>
<proteinExistence type="predicted"/>
<evidence type="ECO:0000313" key="2">
    <source>
        <dbReference type="Proteomes" id="UP000799764"/>
    </source>
</evidence>
<name>A0A9P4U6A0_9PLEO</name>
<reference evidence="1" key="1">
    <citation type="journal article" date="2020" name="Stud. Mycol.">
        <title>101 Dothideomycetes genomes: a test case for predicting lifestyles and emergence of pathogens.</title>
        <authorList>
            <person name="Haridas S."/>
            <person name="Albert R."/>
            <person name="Binder M."/>
            <person name="Bloem J."/>
            <person name="Labutti K."/>
            <person name="Salamov A."/>
            <person name="Andreopoulos B."/>
            <person name="Baker S."/>
            <person name="Barry K."/>
            <person name="Bills G."/>
            <person name="Bluhm B."/>
            <person name="Cannon C."/>
            <person name="Castanera R."/>
            <person name="Culley D."/>
            <person name="Daum C."/>
            <person name="Ezra D."/>
            <person name="Gonzalez J."/>
            <person name="Henrissat B."/>
            <person name="Kuo A."/>
            <person name="Liang C."/>
            <person name="Lipzen A."/>
            <person name="Lutzoni F."/>
            <person name="Magnuson J."/>
            <person name="Mondo S."/>
            <person name="Nolan M."/>
            <person name="Ohm R."/>
            <person name="Pangilinan J."/>
            <person name="Park H.-J."/>
            <person name="Ramirez L."/>
            <person name="Alfaro M."/>
            <person name="Sun H."/>
            <person name="Tritt A."/>
            <person name="Yoshinaga Y."/>
            <person name="Zwiers L.-H."/>
            <person name="Turgeon B."/>
            <person name="Goodwin S."/>
            <person name="Spatafora J."/>
            <person name="Crous P."/>
            <person name="Grigoriev I."/>
        </authorList>
    </citation>
    <scope>NUCLEOTIDE SEQUENCE</scope>
    <source>
        <strain evidence="1">CBS 690.94</strain>
    </source>
</reference>
<protein>
    <submittedName>
        <fullName evidence="1">Uncharacterized protein</fullName>
    </submittedName>
</protein>
<evidence type="ECO:0000313" key="1">
    <source>
        <dbReference type="EMBL" id="KAF2438561.1"/>
    </source>
</evidence>
<comment type="caution">
    <text evidence="1">The sequence shown here is derived from an EMBL/GenBank/DDBJ whole genome shotgun (WGS) entry which is preliminary data.</text>
</comment>
<dbReference type="EMBL" id="MU001512">
    <property type="protein sequence ID" value="KAF2438561.1"/>
    <property type="molecule type" value="Genomic_DNA"/>
</dbReference>
<dbReference type="AlphaFoldDB" id="A0A9P4U6A0"/>